<feature type="transmembrane region" description="Helical" evidence="2">
    <location>
        <begin position="48"/>
        <end position="66"/>
    </location>
</feature>
<organism evidence="3 4">
    <name type="scientific">Nonomuraea glycinis</name>
    <dbReference type="NCBI Taxonomy" id="2047744"/>
    <lineage>
        <taxon>Bacteria</taxon>
        <taxon>Bacillati</taxon>
        <taxon>Actinomycetota</taxon>
        <taxon>Actinomycetes</taxon>
        <taxon>Streptosporangiales</taxon>
        <taxon>Streptosporangiaceae</taxon>
        <taxon>Nonomuraea</taxon>
    </lineage>
</organism>
<protein>
    <submittedName>
        <fullName evidence="3">Uncharacterized protein</fullName>
    </submittedName>
</protein>
<evidence type="ECO:0000313" key="4">
    <source>
        <dbReference type="Proteomes" id="UP000660745"/>
    </source>
</evidence>
<feature type="transmembrane region" description="Helical" evidence="2">
    <location>
        <begin position="331"/>
        <end position="349"/>
    </location>
</feature>
<evidence type="ECO:0000313" key="3">
    <source>
        <dbReference type="EMBL" id="GGP05800.1"/>
    </source>
</evidence>
<comment type="caution">
    <text evidence="3">The sequence shown here is derived from an EMBL/GenBank/DDBJ whole genome shotgun (WGS) entry which is preliminary data.</text>
</comment>
<feature type="transmembrane region" description="Helical" evidence="2">
    <location>
        <begin position="527"/>
        <end position="545"/>
    </location>
</feature>
<feature type="transmembrane region" description="Helical" evidence="2">
    <location>
        <begin position="401"/>
        <end position="422"/>
    </location>
</feature>
<evidence type="ECO:0000256" key="2">
    <source>
        <dbReference type="SAM" id="Phobius"/>
    </source>
</evidence>
<proteinExistence type="predicted"/>
<reference evidence="3" key="1">
    <citation type="journal article" date="2014" name="Int. J. Syst. Evol. Microbiol.">
        <title>Complete genome sequence of Corynebacterium casei LMG S-19264T (=DSM 44701T), isolated from a smear-ripened cheese.</title>
        <authorList>
            <consortium name="US DOE Joint Genome Institute (JGI-PGF)"/>
            <person name="Walter F."/>
            <person name="Albersmeier A."/>
            <person name="Kalinowski J."/>
            <person name="Ruckert C."/>
        </authorList>
    </citation>
    <scope>NUCLEOTIDE SEQUENCE</scope>
    <source>
        <strain evidence="3">CGMCC 4.7430</strain>
    </source>
</reference>
<gene>
    <name evidence="3" type="ORF">GCM10012278_26790</name>
</gene>
<dbReference type="AlphaFoldDB" id="A0A918A3H2"/>
<feature type="transmembrane region" description="Helical" evidence="2">
    <location>
        <begin position="434"/>
        <end position="452"/>
    </location>
</feature>
<feature type="transmembrane region" description="Helical" evidence="2">
    <location>
        <begin position="557"/>
        <end position="577"/>
    </location>
</feature>
<feature type="region of interest" description="Disordered" evidence="1">
    <location>
        <begin position="260"/>
        <end position="279"/>
    </location>
</feature>
<feature type="transmembrane region" description="Helical" evidence="2">
    <location>
        <begin position="361"/>
        <end position="381"/>
    </location>
</feature>
<keyword evidence="2" id="KW-0812">Transmembrane</keyword>
<evidence type="ECO:0000256" key="1">
    <source>
        <dbReference type="SAM" id="MobiDB-lite"/>
    </source>
</evidence>
<feature type="transmembrane region" description="Helical" evidence="2">
    <location>
        <begin position="307"/>
        <end position="325"/>
    </location>
</feature>
<feature type="transmembrane region" description="Helical" evidence="2">
    <location>
        <begin position="183"/>
        <end position="207"/>
    </location>
</feature>
<name>A0A918A3H2_9ACTN</name>
<keyword evidence="2" id="KW-0472">Membrane</keyword>
<accession>A0A918A3H2</accession>
<feature type="transmembrane region" description="Helical" evidence="2">
    <location>
        <begin position="214"/>
        <end position="233"/>
    </location>
</feature>
<dbReference type="EMBL" id="BMNK01000003">
    <property type="protein sequence ID" value="GGP05800.1"/>
    <property type="molecule type" value="Genomic_DNA"/>
</dbReference>
<feature type="transmembrane region" description="Helical" evidence="2">
    <location>
        <begin position="496"/>
        <end position="515"/>
    </location>
</feature>
<feature type="transmembrane region" description="Helical" evidence="2">
    <location>
        <begin position="20"/>
        <end position="42"/>
    </location>
</feature>
<sequence>MELARLHQTRRPSAGRVLAVLTALPAAAVAGWLLAGLPLLLLGVYRPLPAFLIGLPVVALLCWTVARHTGATTSSADLGAARSAVQVTGRQVAGVVAVAVGSGVFNAVMHSEQLAVRRDPGTYAQYAIWLAEHGSLPIPSGAEAFGGPDPGLIFDSVGFYGVDGVVVPQFMPGAPMLFAVGEWLGGLLVTPAVLGALAVLAFAGLVARLAGASWATPAALAFAACMPVLYTSRTTFSEIPSMILLFGGLTLIHDALHRDPPPSHSRAGGVPDGESGRGTGRWRLLSARRSQVAAAEPGRRRLWWARWLEVALAGLVFGLCVLVRVDGLRDVLPALAFAGLLIASGRLARSRARAGRVAWRGAGLGGGLLVGVVAGAGLGLLAAQLLARPYLEYLSRSVEPLLLICAAVLLLTLAGTVAAPLLARVPVPRRLPEAGAVLVVLVMAGLAVRPWLQTVHRDPATPEDWRTHTFIEQIQKANGLPMDGIRLYFENSLHWVTWYIGVPAVVLATLAAALLVRRLLTGGSPEWLLPLAVIGWTTVTTLLRPEITPDHPWAARRLVPIVLPGLILLAVRGAGWLRERGRGRRFERWIAPVCALLLLAPPIVTSIGTAFTPIERGEAAAVAALCARIPPDAAVLIMERVTADRFIQVVRGRCGVPVAKVRLDTANTASRREVRRQIERVRAAGRTPVVLGAERGQVAPYGAPSQVMGLVTRQDERSLTERPNGTWSLRINVWMAVA</sequence>
<keyword evidence="4" id="KW-1185">Reference proteome</keyword>
<dbReference type="Proteomes" id="UP000660745">
    <property type="component" value="Unassembled WGS sequence"/>
</dbReference>
<keyword evidence="2" id="KW-1133">Transmembrane helix</keyword>
<feature type="transmembrane region" description="Helical" evidence="2">
    <location>
        <begin position="589"/>
        <end position="611"/>
    </location>
</feature>
<reference evidence="3" key="2">
    <citation type="submission" date="2020-09" db="EMBL/GenBank/DDBJ databases">
        <authorList>
            <person name="Sun Q."/>
            <person name="Zhou Y."/>
        </authorList>
    </citation>
    <scope>NUCLEOTIDE SEQUENCE</scope>
    <source>
        <strain evidence="3">CGMCC 4.7430</strain>
    </source>
</reference>
<dbReference type="RefSeq" id="WP_189138837.1">
    <property type="nucleotide sequence ID" value="NZ_BMNK01000003.1"/>
</dbReference>